<dbReference type="RefSeq" id="WP_147870754.1">
    <property type="nucleotide sequence ID" value="NZ_CP036264.1"/>
</dbReference>
<evidence type="ECO:0000313" key="3">
    <source>
        <dbReference type="Proteomes" id="UP000321353"/>
    </source>
</evidence>
<dbReference type="AlphaFoldDB" id="A0A5B9MP52"/>
<keyword evidence="3" id="KW-1185">Reference proteome</keyword>
<evidence type="ECO:0000313" key="2">
    <source>
        <dbReference type="EMBL" id="QEG01717.1"/>
    </source>
</evidence>
<gene>
    <name evidence="2" type="ORF">Mal15_57960</name>
</gene>
<dbReference type="KEGG" id="smam:Mal15_57960"/>
<dbReference type="EMBL" id="CP036264">
    <property type="protein sequence ID" value="QEG01717.1"/>
    <property type="molecule type" value="Genomic_DNA"/>
</dbReference>
<protein>
    <recommendedName>
        <fullName evidence="1">DUF4347 domain-containing protein</fullName>
    </recommendedName>
</protein>
<dbReference type="Proteomes" id="UP000321353">
    <property type="component" value="Chromosome"/>
</dbReference>
<organism evidence="2 3">
    <name type="scientific">Stieleria maiorica</name>
    <dbReference type="NCBI Taxonomy" id="2795974"/>
    <lineage>
        <taxon>Bacteria</taxon>
        <taxon>Pseudomonadati</taxon>
        <taxon>Planctomycetota</taxon>
        <taxon>Planctomycetia</taxon>
        <taxon>Pirellulales</taxon>
        <taxon>Pirellulaceae</taxon>
        <taxon>Stieleria</taxon>
    </lineage>
</organism>
<reference evidence="2 3" key="1">
    <citation type="submission" date="2019-02" db="EMBL/GenBank/DDBJ databases">
        <title>Planctomycetal bacteria perform biofilm scaping via a novel small molecule.</title>
        <authorList>
            <person name="Jeske O."/>
            <person name="Boedeker C."/>
            <person name="Wiegand S."/>
            <person name="Breitling P."/>
            <person name="Kallscheuer N."/>
            <person name="Jogler M."/>
            <person name="Rohde M."/>
            <person name="Petersen J."/>
            <person name="Medema M.H."/>
            <person name="Surup F."/>
            <person name="Jogler C."/>
        </authorList>
    </citation>
    <scope>NUCLEOTIDE SEQUENCE [LARGE SCALE GENOMIC DNA]</scope>
    <source>
        <strain evidence="2 3">Mal15</strain>
    </source>
</reference>
<accession>A0A5B9MP52</accession>
<proteinExistence type="predicted"/>
<evidence type="ECO:0000259" key="1">
    <source>
        <dbReference type="Pfam" id="PF14252"/>
    </source>
</evidence>
<dbReference type="Pfam" id="PF14252">
    <property type="entry name" value="DUF4347"/>
    <property type="match status" value="1"/>
</dbReference>
<dbReference type="InterPro" id="IPR025592">
    <property type="entry name" value="DUF4347"/>
</dbReference>
<name>A0A5B9MP52_9BACT</name>
<feature type="domain" description="DUF4347" evidence="1">
    <location>
        <begin position="83"/>
        <end position="233"/>
    </location>
</feature>
<sequence>MTPTQRSNLPPRRRVSDSVEDRVLIDADVADYIAMDGAHDARESIRRDSASRPTPKTQTVSWYGRKKENSLGTAGLCPRQFAFVDLSVGEHESRVDDLVANGQPLEIVYLDPKHDGIKQMAEALADQAELDAIFLISDGCDGALRLGERSIDRADLALDHASSLRIIGASLARDGDILLYGSGFTGTTRGLHLIDALTRLTGVEVAALDAGIGKAMADRDWALEALRGAPVQMHSVCVSASGMESDGVLKDVAIAPFSGAPEDGAAEFQCAGAIPGGTLDCNLVLASTSCDPWQAGFSPAFDLFGPRGIRVDGMAIYSGNLSPAVAKKLAAAQELVNVVATNIEADWFPENAQWVNVSPTTSKMTSQAKGLLGVEVGAV</sequence>